<protein>
    <submittedName>
        <fullName evidence="2">Uncharacterized protein</fullName>
    </submittedName>
</protein>
<proteinExistence type="predicted"/>
<gene>
    <name evidence="2" type="ORF">HK57_00095</name>
</gene>
<dbReference type="Proteomes" id="UP000053475">
    <property type="component" value="Unassembled WGS sequence"/>
</dbReference>
<dbReference type="EMBL" id="JOMC01000154">
    <property type="protein sequence ID" value="KIA75451.1"/>
    <property type="molecule type" value="Genomic_DNA"/>
</dbReference>
<keyword evidence="3" id="KW-1185">Reference proteome</keyword>
<dbReference type="SUPFAM" id="SSF81383">
    <property type="entry name" value="F-box domain"/>
    <property type="match status" value="1"/>
</dbReference>
<sequence>MRFSVNSQYTGRNTPNFAGIAQQRRDDDHQAQSRRFWSLDLCLDLRNVPTTPFHYFVAQDYYGVQDAELEGAATAGASRSFHCFSSLPVELQLQIISSCDMPTLFALMHVSTQTRAYVAPLFWKTHSAEVVYRTTADTLDAYSKGLVGKIPHCADFARHVTRLEVSFNNRSSGFHDGGRLCPEIAHDFWTAVSALFPAVRALSIVGLDPSSRLTGKRGPAEAPGEFDDVKGVLELAPPPVEELLWAHSCDGTDDDVWRLRRGRRADNEEGGGSEWELVKEEWAPKRGILPARRATNRLLEIMLARQLERVILAENSGLKWLREETFLRYATDDGIECPAPECEERFETRQMRNQHIGRGCGVSLSLSIYSLPDLLAVDGKWCALNTPDDVKRVLQARIDRLSRLREGRSTLLAGLLHEFGEEGSEERSEFESVIFTLMQDGKFIAEGEEPHRSALWASVCHTLRKASLPRIPGRFAPRLPVREPGMQSA</sequence>
<reference evidence="2 3" key="1">
    <citation type="submission" date="2014-11" db="EMBL/GenBank/DDBJ databases">
        <title>Genomics derived discovery of secondary metabolites biosynthetic gene clusters in Aspergillus ustus.</title>
        <authorList>
            <person name="Pi B."/>
            <person name="Dai F."/>
            <person name="Song X."/>
            <person name="Zhu C."/>
            <person name="Li H."/>
            <person name="Yu D."/>
        </authorList>
    </citation>
    <scope>NUCLEOTIDE SEQUENCE [LARGE SCALE GENOMIC DNA]</scope>
    <source>
        <strain evidence="2 3">3.3904</strain>
    </source>
</reference>
<feature type="compositionally biased region" description="Polar residues" evidence="1">
    <location>
        <begin position="1"/>
        <end position="16"/>
    </location>
</feature>
<name>A0A0C1BV68_ASPUT</name>
<comment type="caution">
    <text evidence="2">The sequence shown here is derived from an EMBL/GenBank/DDBJ whole genome shotgun (WGS) entry which is preliminary data.</text>
</comment>
<dbReference type="InterPro" id="IPR036047">
    <property type="entry name" value="F-box-like_dom_sf"/>
</dbReference>
<organism evidence="2 3">
    <name type="scientific">Aspergillus ustus</name>
    <dbReference type="NCBI Taxonomy" id="40382"/>
    <lineage>
        <taxon>Eukaryota</taxon>
        <taxon>Fungi</taxon>
        <taxon>Dikarya</taxon>
        <taxon>Ascomycota</taxon>
        <taxon>Pezizomycotina</taxon>
        <taxon>Eurotiomycetes</taxon>
        <taxon>Eurotiomycetidae</taxon>
        <taxon>Eurotiales</taxon>
        <taxon>Aspergillaceae</taxon>
        <taxon>Aspergillus</taxon>
        <taxon>Aspergillus subgen. Nidulantes</taxon>
    </lineage>
</organism>
<dbReference type="AlphaFoldDB" id="A0A0C1BV68"/>
<feature type="region of interest" description="Disordered" evidence="1">
    <location>
        <begin position="1"/>
        <end position="24"/>
    </location>
</feature>
<evidence type="ECO:0000313" key="2">
    <source>
        <dbReference type="EMBL" id="KIA75451.1"/>
    </source>
</evidence>
<evidence type="ECO:0000256" key="1">
    <source>
        <dbReference type="SAM" id="MobiDB-lite"/>
    </source>
</evidence>
<evidence type="ECO:0000313" key="3">
    <source>
        <dbReference type="Proteomes" id="UP000053475"/>
    </source>
</evidence>
<accession>A0A0C1BV68</accession>